<keyword evidence="2" id="KW-1133">Transmembrane helix</keyword>
<feature type="transmembrane region" description="Helical" evidence="2">
    <location>
        <begin position="123"/>
        <end position="142"/>
    </location>
</feature>
<feature type="transmembrane region" description="Helical" evidence="2">
    <location>
        <begin position="231"/>
        <end position="249"/>
    </location>
</feature>
<dbReference type="InParanoid" id="A0A6M4H593"/>
<evidence type="ECO:0000256" key="2">
    <source>
        <dbReference type="SAM" id="Phobius"/>
    </source>
</evidence>
<evidence type="ECO:0000256" key="1">
    <source>
        <dbReference type="SAM" id="MobiDB-lite"/>
    </source>
</evidence>
<feature type="transmembrane region" description="Helical" evidence="2">
    <location>
        <begin position="360"/>
        <end position="377"/>
    </location>
</feature>
<reference evidence="3 4" key="1">
    <citation type="submission" date="2020-04" db="EMBL/GenBank/DDBJ databases">
        <title>Usitatibacter rugosus gen. nov., sp. nov. and Usitatibacter palustris sp. nov., novel members of Usitatibacteraceae fam. nov. within the order Nitrosomonadales isolated from soil.</title>
        <authorList>
            <person name="Huber K.J."/>
            <person name="Neumann-Schaal M."/>
            <person name="Geppert A."/>
            <person name="Luckner M."/>
            <person name="Wanner G."/>
            <person name="Overmann J."/>
        </authorList>
    </citation>
    <scope>NUCLEOTIDE SEQUENCE [LARGE SCALE GENOMIC DNA]</scope>
    <source>
        <strain evidence="3 4">Swamp67</strain>
    </source>
</reference>
<dbReference type="InterPro" id="IPR014600">
    <property type="entry name" value="UCP035905_mem"/>
</dbReference>
<feature type="transmembrane region" description="Helical" evidence="2">
    <location>
        <begin position="771"/>
        <end position="790"/>
    </location>
</feature>
<feature type="region of interest" description="Disordered" evidence="1">
    <location>
        <begin position="1"/>
        <end position="26"/>
    </location>
</feature>
<feature type="transmembrane region" description="Helical" evidence="2">
    <location>
        <begin position="478"/>
        <end position="496"/>
    </location>
</feature>
<feature type="transmembrane region" description="Helical" evidence="2">
    <location>
        <begin position="741"/>
        <end position="759"/>
    </location>
</feature>
<gene>
    <name evidence="3" type="ORF">DSM104440_01460</name>
</gene>
<feature type="transmembrane region" description="Helical" evidence="2">
    <location>
        <begin position="71"/>
        <end position="90"/>
    </location>
</feature>
<feature type="transmembrane region" description="Helical" evidence="2">
    <location>
        <begin position="676"/>
        <end position="693"/>
    </location>
</feature>
<feature type="transmembrane region" description="Helical" evidence="2">
    <location>
        <begin position="312"/>
        <end position="331"/>
    </location>
</feature>
<feature type="transmembrane region" description="Helical" evidence="2">
    <location>
        <begin position="337"/>
        <end position="353"/>
    </location>
</feature>
<feature type="transmembrane region" description="Helical" evidence="2">
    <location>
        <begin position="282"/>
        <end position="300"/>
    </location>
</feature>
<dbReference type="PANTHER" id="PTHR38434">
    <property type="entry name" value="BLL2549 PROTEIN"/>
    <property type="match status" value="1"/>
</dbReference>
<keyword evidence="2" id="KW-0812">Transmembrane</keyword>
<dbReference type="PIRSF" id="PIRSF035905">
    <property type="entry name" value="UCP035905_mp"/>
    <property type="match status" value="1"/>
</dbReference>
<dbReference type="PANTHER" id="PTHR38434:SF1">
    <property type="entry name" value="BLL2549 PROTEIN"/>
    <property type="match status" value="1"/>
</dbReference>
<feature type="transmembrane region" description="Helical" evidence="2">
    <location>
        <begin position="448"/>
        <end position="466"/>
    </location>
</feature>
<feature type="transmembrane region" description="Helical" evidence="2">
    <location>
        <begin position="97"/>
        <end position="117"/>
    </location>
</feature>
<keyword evidence="2" id="KW-0472">Membrane</keyword>
<feature type="compositionally biased region" description="Pro residues" evidence="1">
    <location>
        <begin position="15"/>
        <end position="26"/>
    </location>
</feature>
<feature type="transmembrane region" description="Helical" evidence="2">
    <location>
        <begin position="389"/>
        <end position="411"/>
    </location>
</feature>
<evidence type="ECO:0000313" key="3">
    <source>
        <dbReference type="EMBL" id="QJR14650.1"/>
    </source>
</evidence>
<name>A0A6M4H593_9PROT</name>
<feature type="transmembrane region" description="Helical" evidence="2">
    <location>
        <begin position="200"/>
        <end position="219"/>
    </location>
</feature>
<evidence type="ECO:0008006" key="5">
    <source>
        <dbReference type="Google" id="ProtNLM"/>
    </source>
</evidence>
<dbReference type="Proteomes" id="UP000503096">
    <property type="component" value="Chromosome"/>
</dbReference>
<feature type="transmembrane region" description="Helical" evidence="2">
    <location>
        <begin position="532"/>
        <end position="553"/>
    </location>
</feature>
<feature type="transmembrane region" description="Helical" evidence="2">
    <location>
        <begin position="41"/>
        <end position="59"/>
    </location>
</feature>
<sequence>MTGVEEEAPQQSIPVEPPQPPKAVEPPQPNPLVAWITGGNAIARVGIVVLFIGIAFLIRHAVVNDAVPREVQLGGVGIAGLILLIFGWRLRDTRTGYALTLQGAGIGILYLAVYGAFRLHEMIPAAIAFPLLVAIAILATWLAIRQDAAVLAGFGAAGGFLAPVLSSTGQGDHVLLFGYYAILNLAVLATAWFRSWRSLNLIGFVFTFVIGLAWGYRYYQPENFATVEPFLVFFFLLYVAVAIFFARLASTPAGRMVDATIVFGAPLVGFAMQSTLVNDTEYGMAWSSFAVSVFYFVLAGVMHKRTGPEWRLLERAFIALGIVFATITIPLAVDPRWTSAAWAIEGAAVAWYGARQKRPLAVLLGVALQILSGPMILLEHGSIDRTYPFLNHAFLGAILMAAAGLVTHLALRRAGSWAAQWMFIWALVWWLLATFDEAHQFLPQHLELMADLSIMAATALLFAPFHRRYAWTEASWPSLFLLPAMIIVLILQLVHLRAGHPFAGGGWIAWPFAVLAHLMARHHIETAEDRGRGGWISFSHAGLMLLLVVLGSWELHWQLIDIGLRPTGWLSPALVVVPSMAMVLVSWPVLQRRWPIAAHPWAYQRAGVAALAVALWIWVFVVNALHNGKSAPLPYIPGFNSVDLGHLFVVVAFMTWLRGLKSAGLERPPYLTGNRLAVFAGLAGFAWANGVLLRSLHHWFDVPYRWSAWEKSFLVQASLSIFWSALALAFMVYAVRRASRAVWMVGAALMGVVVLKLVTVDLANLGGLERIASFIGVGVLMLAVGYFAPVPPRAPAAASRIEP</sequence>
<dbReference type="InterPro" id="IPR019286">
    <property type="entry name" value="DUF2339_TM"/>
</dbReference>
<evidence type="ECO:0000313" key="4">
    <source>
        <dbReference type="Proteomes" id="UP000503096"/>
    </source>
</evidence>
<feature type="transmembrane region" description="Helical" evidence="2">
    <location>
        <begin position="573"/>
        <end position="590"/>
    </location>
</feature>
<accession>A0A6M4H593</accession>
<feature type="transmembrane region" description="Helical" evidence="2">
    <location>
        <begin position="174"/>
        <end position="193"/>
    </location>
</feature>
<feature type="transmembrane region" description="Helical" evidence="2">
    <location>
        <begin position="256"/>
        <end position="276"/>
    </location>
</feature>
<feature type="transmembrane region" description="Helical" evidence="2">
    <location>
        <begin position="633"/>
        <end position="656"/>
    </location>
</feature>
<feature type="transmembrane region" description="Helical" evidence="2">
    <location>
        <begin position="602"/>
        <end position="621"/>
    </location>
</feature>
<feature type="transmembrane region" description="Helical" evidence="2">
    <location>
        <begin position="713"/>
        <end position="734"/>
    </location>
</feature>
<dbReference type="Pfam" id="PF10101">
    <property type="entry name" value="DUF2339"/>
    <property type="match status" value="1"/>
</dbReference>
<dbReference type="AlphaFoldDB" id="A0A6M4H593"/>
<proteinExistence type="predicted"/>
<protein>
    <recommendedName>
        <fullName evidence="5">DUF2339 domain-containing protein</fullName>
    </recommendedName>
</protein>
<keyword evidence="4" id="KW-1185">Reference proteome</keyword>
<feature type="transmembrane region" description="Helical" evidence="2">
    <location>
        <begin position="502"/>
        <end position="520"/>
    </location>
</feature>
<dbReference type="EMBL" id="CP053073">
    <property type="protein sequence ID" value="QJR14650.1"/>
    <property type="molecule type" value="Genomic_DNA"/>
</dbReference>
<dbReference type="KEGG" id="upl:DSM104440_01460"/>
<organism evidence="3 4">
    <name type="scientific">Usitatibacter palustris</name>
    <dbReference type="NCBI Taxonomy" id="2732487"/>
    <lineage>
        <taxon>Bacteria</taxon>
        <taxon>Pseudomonadati</taxon>
        <taxon>Pseudomonadota</taxon>
        <taxon>Betaproteobacteria</taxon>
        <taxon>Nitrosomonadales</taxon>
        <taxon>Usitatibacteraceae</taxon>
        <taxon>Usitatibacter</taxon>
    </lineage>
</organism>
<feature type="transmembrane region" description="Helical" evidence="2">
    <location>
        <begin position="149"/>
        <end position="168"/>
    </location>
</feature>